<feature type="region of interest" description="Disordered" evidence="5">
    <location>
        <begin position="419"/>
        <end position="486"/>
    </location>
</feature>
<feature type="domain" description="CFAP184 CBM-like" evidence="8">
    <location>
        <begin position="247"/>
        <end position="353"/>
    </location>
</feature>
<dbReference type="InterPro" id="IPR051885">
    <property type="entry name" value="CC_CF"/>
</dbReference>
<dbReference type="Pfam" id="PF13870">
    <property type="entry name" value="CCDC113_CCDC96_CC"/>
    <property type="match status" value="1"/>
</dbReference>
<feature type="compositionally biased region" description="Polar residues" evidence="5">
    <location>
        <begin position="423"/>
        <end position="446"/>
    </location>
</feature>
<dbReference type="GO" id="GO:0036064">
    <property type="term" value="C:ciliary basal body"/>
    <property type="evidence" value="ECO:0007669"/>
    <property type="project" value="TreeGrafter"/>
</dbReference>
<evidence type="ECO:0000256" key="5">
    <source>
        <dbReference type="SAM" id="MobiDB-lite"/>
    </source>
</evidence>
<feature type="compositionally biased region" description="Acidic residues" evidence="5">
    <location>
        <begin position="75"/>
        <end position="88"/>
    </location>
</feature>
<dbReference type="GO" id="GO:0060271">
    <property type="term" value="P:cilium assembly"/>
    <property type="evidence" value="ECO:0007669"/>
    <property type="project" value="TreeGrafter"/>
</dbReference>
<protein>
    <recommendedName>
        <fullName evidence="11">DUF4201 domain-containing protein</fullName>
    </recommendedName>
</protein>
<keyword evidence="10" id="KW-1185">Reference proteome</keyword>
<accession>A0AAU9IV53</accession>
<feature type="coiled-coil region" evidence="4">
    <location>
        <begin position="717"/>
        <end position="791"/>
    </location>
</feature>
<dbReference type="EMBL" id="CAJZBQ010000018">
    <property type="protein sequence ID" value="CAG9317538.1"/>
    <property type="molecule type" value="Genomic_DNA"/>
</dbReference>
<evidence type="ECO:0000256" key="1">
    <source>
        <dbReference type="ARBA" id="ARBA00004138"/>
    </source>
</evidence>
<keyword evidence="2 4" id="KW-0175">Coiled coil</keyword>
<evidence type="ECO:0000259" key="8">
    <source>
        <dbReference type="Pfam" id="PF23449"/>
    </source>
</evidence>
<gene>
    <name evidence="9" type="ORF">BSTOLATCC_MIC18784</name>
</gene>
<dbReference type="InterPro" id="IPR056294">
    <property type="entry name" value="CAP-like_CFAP184"/>
</dbReference>
<comment type="subcellular location">
    <subcellularLocation>
        <location evidence="1">Cell projection</location>
        <location evidence="1">Cilium</location>
    </subcellularLocation>
</comment>
<dbReference type="InterPro" id="IPR056295">
    <property type="entry name" value="CBM-like_CFAP184"/>
</dbReference>
<dbReference type="Pfam" id="PF23449">
    <property type="entry name" value="CBM-like_CFAP184"/>
    <property type="match status" value="1"/>
</dbReference>
<evidence type="ECO:0000256" key="4">
    <source>
        <dbReference type="SAM" id="Coils"/>
    </source>
</evidence>
<organism evidence="9 10">
    <name type="scientific">Blepharisma stoltei</name>
    <dbReference type="NCBI Taxonomy" id="1481888"/>
    <lineage>
        <taxon>Eukaryota</taxon>
        <taxon>Sar</taxon>
        <taxon>Alveolata</taxon>
        <taxon>Ciliophora</taxon>
        <taxon>Postciliodesmatophora</taxon>
        <taxon>Heterotrichea</taxon>
        <taxon>Heterotrichida</taxon>
        <taxon>Blepharismidae</taxon>
        <taxon>Blepharisma</taxon>
    </lineage>
</organism>
<feature type="region of interest" description="Disordered" evidence="5">
    <location>
        <begin position="1"/>
        <end position="88"/>
    </location>
</feature>
<dbReference type="InterPro" id="IPR025254">
    <property type="entry name" value="CCDC113/CCDC96_CC"/>
</dbReference>
<comment type="caution">
    <text evidence="9">The sequence shown here is derived from an EMBL/GenBank/DDBJ whole genome shotgun (WGS) entry which is preliminary data.</text>
</comment>
<evidence type="ECO:0000259" key="7">
    <source>
        <dbReference type="Pfam" id="PF23448"/>
    </source>
</evidence>
<proteinExistence type="predicted"/>
<feature type="coiled-coil region" evidence="4">
    <location>
        <begin position="625"/>
        <end position="692"/>
    </location>
</feature>
<dbReference type="PANTHER" id="PTHR15654:SF1">
    <property type="entry name" value="COILED-COIL DOMAIN-CONTAINING PROTEIN 96"/>
    <property type="match status" value="1"/>
</dbReference>
<evidence type="ECO:0000256" key="3">
    <source>
        <dbReference type="ARBA" id="ARBA00023273"/>
    </source>
</evidence>
<sequence length="797" mass="92326">MEDPQEVQEEQFSGEEEGEYYEGEEGDYAEEGEYGEEGEYAEEEGDYMEQEGQQREYSGEYGEEEEGSPYQYAEEGGEERNEEEENEFDDDDINFDEIPAYKNLPPLDPLRKVRRELLRAINNTRQEDGVGLEEITLDLLTTESLQEYTKYVLEEEEDSDVLEKIISEGKGVGKFSSCTAITFLEEETTDTKHLIEPFVDAHGLLVELKRSLILDPGVNHVGIGVAAKDLRLVLVYAFSHKGVQITEINKKDSGIYVRGLMKRANIGVYALRVVDAQNLKEKAIVSPSQIEFDVSNQEFTISFNFPEGIQYDAEGKGLNYVEIYVRGNPNTIPYGVESNEKVKVDHLELVQRMRLEIFPDPRHLYEEAKSGERKAMLQQRQKEYEEEKRKVENVEANQRYITREQQRKELQELEKLRIAQENEPPQSATSSVARGSQQKLSGSQVLTPEAKGSVVSSKEKNEADENESQLSLKSEKEDEPEESQELVKEELMNSIIDLMEGQRGLRNENADLEKRVIGIRQKMGGLQEKTTEDSMTLHKYLNTLANVHQVDFKMQELQDTYNNWAQVYEENIIEKQERCKEIQNYFRDFKREVAKGAEFSRTGKPITKRTIDEWENAESERDKTLQEVRIQNITLKNRLMKLEEQSKDKEKLAEGLHLIDYEQLKIENQTLNEKIEERNEELHKLRKKIETTVQILTHTKEKLKFILAEKLALQGQRDDLAKSLDAQRKELHKQKLEQEEVRSGFMKHKQETGIVNSTQLNTDLEVRKKRVEELKHDLQALEKDFQHMQSIIAKAAS</sequence>
<dbReference type="Proteomes" id="UP001162131">
    <property type="component" value="Unassembled WGS sequence"/>
</dbReference>
<dbReference type="AlphaFoldDB" id="A0AAU9IV53"/>
<evidence type="ECO:0000313" key="9">
    <source>
        <dbReference type="EMBL" id="CAG9317538.1"/>
    </source>
</evidence>
<dbReference type="PANTHER" id="PTHR15654">
    <property type="entry name" value="COILED-COIL DOMAIN-CONTAINING PROTEIN 113-RELATED"/>
    <property type="match status" value="1"/>
</dbReference>
<evidence type="ECO:0000313" key="10">
    <source>
        <dbReference type="Proteomes" id="UP001162131"/>
    </source>
</evidence>
<feature type="domain" description="CFAP184 CAP-like" evidence="7">
    <location>
        <begin position="108"/>
        <end position="235"/>
    </location>
</feature>
<reference evidence="9" key="1">
    <citation type="submission" date="2021-09" db="EMBL/GenBank/DDBJ databases">
        <authorList>
            <consortium name="AG Swart"/>
            <person name="Singh M."/>
            <person name="Singh A."/>
            <person name="Seah K."/>
            <person name="Emmerich C."/>
        </authorList>
    </citation>
    <scope>NUCLEOTIDE SEQUENCE</scope>
    <source>
        <strain evidence="9">ATCC30299</strain>
    </source>
</reference>
<evidence type="ECO:0008006" key="11">
    <source>
        <dbReference type="Google" id="ProtNLM"/>
    </source>
</evidence>
<feature type="region of interest" description="Disordered" evidence="5">
    <location>
        <begin position="369"/>
        <end position="392"/>
    </location>
</feature>
<name>A0AAU9IV53_9CILI</name>
<dbReference type="GO" id="GO:0005930">
    <property type="term" value="C:axoneme"/>
    <property type="evidence" value="ECO:0007669"/>
    <property type="project" value="TreeGrafter"/>
</dbReference>
<evidence type="ECO:0000256" key="2">
    <source>
        <dbReference type="ARBA" id="ARBA00023054"/>
    </source>
</evidence>
<feature type="compositionally biased region" description="Acidic residues" evidence="5">
    <location>
        <begin position="1"/>
        <end position="49"/>
    </location>
</feature>
<feature type="domain" description="CCDC113/CCDC96 coiled-coil" evidence="6">
    <location>
        <begin position="619"/>
        <end position="792"/>
    </location>
</feature>
<dbReference type="Pfam" id="PF23448">
    <property type="entry name" value="CAP-like_CFAP184"/>
    <property type="match status" value="1"/>
</dbReference>
<evidence type="ECO:0000259" key="6">
    <source>
        <dbReference type="Pfam" id="PF13870"/>
    </source>
</evidence>
<keyword evidence="3" id="KW-0966">Cell projection</keyword>